<gene>
    <name evidence="8" type="ORF">MM236_15365</name>
</gene>
<dbReference type="RefSeq" id="WP_241275878.1">
    <property type="nucleotide sequence ID" value="NZ_JAKZGS010000015.1"/>
</dbReference>
<dbReference type="Gene3D" id="1.10.10.60">
    <property type="entry name" value="Homeodomain-like"/>
    <property type="match status" value="1"/>
</dbReference>
<evidence type="ECO:0000259" key="6">
    <source>
        <dbReference type="PROSITE" id="PS50045"/>
    </source>
</evidence>
<evidence type="ECO:0000313" key="8">
    <source>
        <dbReference type="EMBL" id="MCH7399380.1"/>
    </source>
</evidence>
<dbReference type="PRINTS" id="PR01590">
    <property type="entry name" value="HTHFIS"/>
</dbReference>
<evidence type="ECO:0000256" key="3">
    <source>
        <dbReference type="ARBA" id="ARBA00023015"/>
    </source>
</evidence>
<dbReference type="SUPFAM" id="SSF52172">
    <property type="entry name" value="CheY-like"/>
    <property type="match status" value="1"/>
</dbReference>
<keyword evidence="1" id="KW-0547">Nucleotide-binding</keyword>
<dbReference type="Gene3D" id="3.40.50.300">
    <property type="entry name" value="P-loop containing nucleotide triphosphate hydrolases"/>
    <property type="match status" value="1"/>
</dbReference>
<proteinExistence type="predicted"/>
<feature type="domain" description="Response regulatory" evidence="7">
    <location>
        <begin position="3"/>
        <end position="117"/>
    </location>
</feature>
<evidence type="ECO:0000256" key="4">
    <source>
        <dbReference type="ARBA" id="ARBA00023163"/>
    </source>
</evidence>
<dbReference type="CDD" id="cd00009">
    <property type="entry name" value="AAA"/>
    <property type="match status" value="1"/>
</dbReference>
<keyword evidence="5" id="KW-0597">Phosphoprotein</keyword>
<dbReference type="InterPro" id="IPR058031">
    <property type="entry name" value="AAA_lid_NorR"/>
</dbReference>
<keyword evidence="2" id="KW-0067">ATP-binding</keyword>
<feature type="modified residue" description="4-aspartylphosphate" evidence="5">
    <location>
        <position position="52"/>
    </location>
</feature>
<keyword evidence="3" id="KW-0805">Transcription regulation</keyword>
<reference evidence="8" key="1">
    <citation type="submission" date="2022-03" db="EMBL/GenBank/DDBJ databases">
        <title>De novo assembled genomes of Belliella spp. (Cyclobacteriaceae) strains.</title>
        <authorList>
            <person name="Szabo A."/>
            <person name="Korponai K."/>
            <person name="Felfoldi T."/>
        </authorList>
    </citation>
    <scope>NUCLEOTIDE SEQUENCE</scope>
    <source>
        <strain evidence="8">DSM 107340</strain>
    </source>
</reference>
<dbReference type="SUPFAM" id="SSF46689">
    <property type="entry name" value="Homeodomain-like"/>
    <property type="match status" value="1"/>
</dbReference>
<evidence type="ECO:0000256" key="2">
    <source>
        <dbReference type="ARBA" id="ARBA00022840"/>
    </source>
</evidence>
<dbReference type="PROSITE" id="PS00675">
    <property type="entry name" value="SIGMA54_INTERACT_1"/>
    <property type="match status" value="1"/>
</dbReference>
<feature type="domain" description="Sigma-54 factor interaction" evidence="6">
    <location>
        <begin position="139"/>
        <end position="368"/>
    </location>
</feature>
<evidence type="ECO:0000313" key="9">
    <source>
        <dbReference type="Proteomes" id="UP001165488"/>
    </source>
</evidence>
<dbReference type="Gene3D" id="3.40.50.2300">
    <property type="match status" value="1"/>
</dbReference>
<accession>A0ABS9URY1</accession>
<name>A0ABS9URY1_9BACT</name>
<dbReference type="PANTHER" id="PTHR32071:SF81">
    <property type="entry name" value="PROPIONATE CATABOLISM OPERON REGULATORY PROTEIN"/>
    <property type="match status" value="1"/>
</dbReference>
<dbReference type="InterPro" id="IPR003593">
    <property type="entry name" value="AAA+_ATPase"/>
</dbReference>
<protein>
    <submittedName>
        <fullName evidence="8">Sigma-54 dependent transcriptional regulator</fullName>
    </submittedName>
</protein>
<dbReference type="EMBL" id="JAKZGS010000015">
    <property type="protein sequence ID" value="MCH7399380.1"/>
    <property type="molecule type" value="Genomic_DNA"/>
</dbReference>
<sequence>MKNILLVEDDLTYSRIIQNFLEKNDFKVFTCTKLNDVDYNLKSNDVHLVITDFRLPDGTGLQVLKKVKEKNKDSEVILITNYSDIRIAVKAMKMGAFEYITKPINPDELLVTVREALTNENTVSLQDKSTKTIGIDEYIIGNSHDAKKIEQHINLVAPTELSVIVLGETGTGKEFISKRIHQKSNRSDHPFIAIDCGALSKELAGSELFGHVKGAFTGASDSRVGHFETAKGGTVFLDEIGNLEYDIQIKLLRAIQERKIRRIGGTQEIEIDVRIIAATNEALIDQSSEGKFREDLYHRLNEFSLTALPLRDRKEDLMVFANQFLHGSNLKLNKNILGFSNEVEAIFNQYAWPGNLREMKNIIRRAVLLTQTDTIQSDVIPEELKNSEKTVEIKEEIEIENKVDIASKESELIEKTLMEVKYNKSKAAKMLGIDRKTLYNKINKYGLE</sequence>
<dbReference type="SUPFAM" id="SSF52540">
    <property type="entry name" value="P-loop containing nucleoside triphosphate hydrolases"/>
    <property type="match status" value="1"/>
</dbReference>
<keyword evidence="9" id="KW-1185">Reference proteome</keyword>
<dbReference type="Pfam" id="PF25601">
    <property type="entry name" value="AAA_lid_14"/>
    <property type="match status" value="1"/>
</dbReference>
<dbReference type="PROSITE" id="PS50045">
    <property type="entry name" value="SIGMA54_INTERACT_4"/>
    <property type="match status" value="1"/>
</dbReference>
<evidence type="ECO:0000259" key="7">
    <source>
        <dbReference type="PROSITE" id="PS50110"/>
    </source>
</evidence>
<dbReference type="Pfam" id="PF00072">
    <property type="entry name" value="Response_reg"/>
    <property type="match status" value="1"/>
</dbReference>
<dbReference type="InterPro" id="IPR002197">
    <property type="entry name" value="HTH_Fis"/>
</dbReference>
<dbReference type="InterPro" id="IPR025662">
    <property type="entry name" value="Sigma_54_int_dom_ATP-bd_1"/>
</dbReference>
<evidence type="ECO:0000256" key="5">
    <source>
        <dbReference type="PROSITE-ProRule" id="PRU00169"/>
    </source>
</evidence>
<dbReference type="InterPro" id="IPR011006">
    <property type="entry name" value="CheY-like_superfamily"/>
</dbReference>
<dbReference type="SMART" id="SM00448">
    <property type="entry name" value="REC"/>
    <property type="match status" value="1"/>
</dbReference>
<dbReference type="Pfam" id="PF00158">
    <property type="entry name" value="Sigma54_activat"/>
    <property type="match status" value="1"/>
</dbReference>
<evidence type="ECO:0000256" key="1">
    <source>
        <dbReference type="ARBA" id="ARBA00022741"/>
    </source>
</evidence>
<dbReference type="PANTHER" id="PTHR32071">
    <property type="entry name" value="TRANSCRIPTIONAL REGULATORY PROTEIN"/>
    <property type="match status" value="1"/>
</dbReference>
<keyword evidence="4" id="KW-0804">Transcription</keyword>
<dbReference type="SMART" id="SM00382">
    <property type="entry name" value="AAA"/>
    <property type="match status" value="1"/>
</dbReference>
<dbReference type="InterPro" id="IPR001789">
    <property type="entry name" value="Sig_transdc_resp-reg_receiver"/>
</dbReference>
<dbReference type="InterPro" id="IPR002078">
    <property type="entry name" value="Sigma_54_int"/>
</dbReference>
<dbReference type="InterPro" id="IPR027417">
    <property type="entry name" value="P-loop_NTPase"/>
</dbReference>
<organism evidence="8 9">
    <name type="scientific">Belliella calami</name>
    <dbReference type="NCBI Taxonomy" id="2923436"/>
    <lineage>
        <taxon>Bacteria</taxon>
        <taxon>Pseudomonadati</taxon>
        <taxon>Bacteroidota</taxon>
        <taxon>Cytophagia</taxon>
        <taxon>Cytophagales</taxon>
        <taxon>Cyclobacteriaceae</taxon>
        <taxon>Belliella</taxon>
    </lineage>
</organism>
<dbReference type="Pfam" id="PF02954">
    <property type="entry name" value="HTH_8"/>
    <property type="match status" value="1"/>
</dbReference>
<dbReference type="Proteomes" id="UP001165488">
    <property type="component" value="Unassembled WGS sequence"/>
</dbReference>
<comment type="caution">
    <text evidence="8">The sequence shown here is derived from an EMBL/GenBank/DDBJ whole genome shotgun (WGS) entry which is preliminary data.</text>
</comment>
<dbReference type="InterPro" id="IPR009057">
    <property type="entry name" value="Homeodomain-like_sf"/>
</dbReference>
<dbReference type="Gene3D" id="1.10.8.60">
    <property type="match status" value="1"/>
</dbReference>
<dbReference type="PROSITE" id="PS50110">
    <property type="entry name" value="RESPONSE_REGULATORY"/>
    <property type="match status" value="1"/>
</dbReference>